<dbReference type="AlphaFoldDB" id="A0A815B770"/>
<protein>
    <recommendedName>
        <fullName evidence="1">Aminotransferase class I/classII large domain-containing protein</fullName>
    </recommendedName>
</protein>
<gene>
    <name evidence="3" type="ORF">GPM918_LOCUS26857</name>
    <name evidence="2" type="ORF">OVA965_LOCUS20877</name>
    <name evidence="5" type="ORF">SRO942_LOCUS27080</name>
    <name evidence="4" type="ORF">TMI583_LOCUS21390</name>
</gene>
<dbReference type="EMBL" id="CAJNOK010011246">
    <property type="protein sequence ID" value="CAF1135734.1"/>
    <property type="molecule type" value="Genomic_DNA"/>
</dbReference>
<sequence>MIDLKRGEPDKSLIPFDIIEKATIESLKERKPEMYIYGGDHIRFRGHVLEFIKKNYSFPNETSLSTSNIFITNGISSCLDQLCVMYTKPDDTIIVEMPTYLYALNIFKDHHLNIVTCETDSNGLIIDEDFIARTKPKLIYIIPTFQNPSGFLMDNERRNHLVELSMKYKFLILSDEVYHLLNYGDSHPYSFMIYHNVETVITLNSFSKIITPGIRLGWTVASELKIKAISSFGLMQSSGGANPFSSAIVDKILVNDWLQTYIRDTLCIEYSKRMICLYNELNEKFGENIRKDPCPTGGYFLWLRFNDETIDCEELLTYSQKMGLNFHHGKVFTCGNENKKKLACCLRLSIAIATCDDIKIACERLKYAYEEYINERK</sequence>
<dbReference type="Proteomes" id="UP000682733">
    <property type="component" value="Unassembled WGS sequence"/>
</dbReference>
<evidence type="ECO:0000313" key="3">
    <source>
        <dbReference type="EMBL" id="CAF1266272.1"/>
    </source>
</evidence>
<dbReference type="InterPro" id="IPR015424">
    <property type="entry name" value="PyrdxlP-dep_Trfase"/>
</dbReference>
<dbReference type="Gene3D" id="3.40.640.10">
    <property type="entry name" value="Type I PLP-dependent aspartate aminotransferase-like (Major domain)"/>
    <property type="match status" value="1"/>
</dbReference>
<dbReference type="Pfam" id="PF00155">
    <property type="entry name" value="Aminotran_1_2"/>
    <property type="match status" value="1"/>
</dbReference>
<name>A0A815B770_9BILA</name>
<dbReference type="PANTHER" id="PTHR42858:SF1">
    <property type="entry name" value="LD15494P"/>
    <property type="match status" value="1"/>
</dbReference>
<dbReference type="InterPro" id="IPR015421">
    <property type="entry name" value="PyrdxlP-dep_Trfase_major"/>
</dbReference>
<dbReference type="Proteomes" id="UP000677228">
    <property type="component" value="Unassembled WGS sequence"/>
</dbReference>
<dbReference type="InterPro" id="IPR015422">
    <property type="entry name" value="PyrdxlP-dep_Trfase_small"/>
</dbReference>
<proteinExistence type="predicted"/>
<evidence type="ECO:0000313" key="5">
    <source>
        <dbReference type="EMBL" id="CAF4049476.1"/>
    </source>
</evidence>
<dbReference type="OrthoDB" id="691673at2759"/>
<dbReference type="InterPro" id="IPR004839">
    <property type="entry name" value="Aminotransferase_I/II_large"/>
</dbReference>
<feature type="domain" description="Aminotransferase class I/classII large" evidence="1">
    <location>
        <begin position="2"/>
        <end position="365"/>
    </location>
</feature>
<dbReference type="Proteomes" id="UP000681722">
    <property type="component" value="Unassembled WGS sequence"/>
</dbReference>
<reference evidence="3" key="1">
    <citation type="submission" date="2021-02" db="EMBL/GenBank/DDBJ databases">
        <authorList>
            <person name="Nowell W R."/>
        </authorList>
    </citation>
    <scope>NUCLEOTIDE SEQUENCE</scope>
</reference>
<dbReference type="EMBL" id="CAJOBC010021066">
    <property type="protein sequence ID" value="CAF4049476.1"/>
    <property type="molecule type" value="Genomic_DNA"/>
</dbReference>
<dbReference type="CDD" id="cd00609">
    <property type="entry name" value="AAT_like"/>
    <property type="match status" value="1"/>
</dbReference>
<dbReference type="PANTHER" id="PTHR42858">
    <property type="entry name" value="AMINOTRANSFERASE"/>
    <property type="match status" value="1"/>
</dbReference>
<dbReference type="Gene3D" id="3.90.1150.10">
    <property type="entry name" value="Aspartate Aminotransferase, domain 1"/>
    <property type="match status" value="1"/>
</dbReference>
<dbReference type="Proteomes" id="UP000663829">
    <property type="component" value="Unassembled WGS sequence"/>
</dbReference>
<keyword evidence="6" id="KW-1185">Reference proteome</keyword>
<evidence type="ECO:0000259" key="1">
    <source>
        <dbReference type="Pfam" id="PF00155"/>
    </source>
</evidence>
<organism evidence="3 6">
    <name type="scientific">Didymodactylos carnosus</name>
    <dbReference type="NCBI Taxonomy" id="1234261"/>
    <lineage>
        <taxon>Eukaryota</taxon>
        <taxon>Metazoa</taxon>
        <taxon>Spiralia</taxon>
        <taxon>Gnathifera</taxon>
        <taxon>Rotifera</taxon>
        <taxon>Eurotatoria</taxon>
        <taxon>Bdelloidea</taxon>
        <taxon>Philodinida</taxon>
        <taxon>Philodinidae</taxon>
        <taxon>Didymodactylos</taxon>
    </lineage>
</organism>
<dbReference type="EMBL" id="CAJOBA010023970">
    <property type="protein sequence ID" value="CAF3924439.1"/>
    <property type="molecule type" value="Genomic_DNA"/>
</dbReference>
<evidence type="ECO:0000313" key="6">
    <source>
        <dbReference type="Proteomes" id="UP000663829"/>
    </source>
</evidence>
<comment type="caution">
    <text evidence="3">The sequence shown here is derived from an EMBL/GenBank/DDBJ whole genome shotgun (WGS) entry which is preliminary data.</text>
</comment>
<dbReference type="SUPFAM" id="SSF53383">
    <property type="entry name" value="PLP-dependent transferases"/>
    <property type="match status" value="1"/>
</dbReference>
<dbReference type="GO" id="GO:0047536">
    <property type="term" value="F:2-aminoadipate transaminase activity"/>
    <property type="evidence" value="ECO:0007669"/>
    <property type="project" value="TreeGrafter"/>
</dbReference>
<dbReference type="EMBL" id="CAJNOQ010010998">
    <property type="protein sequence ID" value="CAF1266272.1"/>
    <property type="molecule type" value="Genomic_DNA"/>
</dbReference>
<evidence type="ECO:0000313" key="4">
    <source>
        <dbReference type="EMBL" id="CAF3924439.1"/>
    </source>
</evidence>
<accession>A0A815B770</accession>
<evidence type="ECO:0000313" key="2">
    <source>
        <dbReference type="EMBL" id="CAF1135734.1"/>
    </source>
</evidence>
<dbReference type="GO" id="GO:0030170">
    <property type="term" value="F:pyridoxal phosphate binding"/>
    <property type="evidence" value="ECO:0007669"/>
    <property type="project" value="InterPro"/>
</dbReference>